<dbReference type="SUPFAM" id="SSF88659">
    <property type="entry name" value="Sigma3 and sigma4 domains of RNA polymerase sigma factors"/>
    <property type="match status" value="1"/>
</dbReference>
<dbReference type="InterPro" id="IPR036388">
    <property type="entry name" value="WH-like_DNA-bd_sf"/>
</dbReference>
<evidence type="ECO:0000256" key="1">
    <source>
        <dbReference type="ARBA" id="ARBA00010641"/>
    </source>
</evidence>
<proteinExistence type="inferred from homology"/>
<dbReference type="HOGENOM" id="CLU_047691_3_4_9"/>
<dbReference type="GO" id="GO:0003677">
    <property type="term" value="F:DNA binding"/>
    <property type="evidence" value="ECO:0007669"/>
    <property type="project" value="UniProtKB-KW"/>
</dbReference>
<evidence type="ECO:0000256" key="3">
    <source>
        <dbReference type="ARBA" id="ARBA00023082"/>
    </source>
</evidence>
<dbReference type="AlphaFoldDB" id="A0A0E2HAD1"/>
<accession>A0A0E2HAD1</accession>
<dbReference type="Pfam" id="PF04542">
    <property type="entry name" value="Sigma70_r2"/>
    <property type="match status" value="1"/>
</dbReference>
<dbReference type="EMBL" id="AGYR01000029">
    <property type="protein sequence ID" value="ENZ13699.1"/>
    <property type="molecule type" value="Genomic_DNA"/>
</dbReference>
<dbReference type="NCBIfam" id="TIGR02937">
    <property type="entry name" value="sigma70-ECF"/>
    <property type="match status" value="1"/>
</dbReference>
<dbReference type="GO" id="GO:0016987">
    <property type="term" value="F:sigma factor activity"/>
    <property type="evidence" value="ECO:0007669"/>
    <property type="project" value="UniProtKB-KW"/>
</dbReference>
<evidence type="ECO:0000313" key="7">
    <source>
        <dbReference type="EMBL" id="ENZ13699.1"/>
    </source>
</evidence>
<dbReference type="Proteomes" id="UP000013085">
    <property type="component" value="Unassembled WGS sequence"/>
</dbReference>
<dbReference type="InterPro" id="IPR039425">
    <property type="entry name" value="RNA_pol_sigma-70-like"/>
</dbReference>
<keyword evidence="2" id="KW-0805">Transcription regulation</keyword>
<evidence type="ECO:0000259" key="6">
    <source>
        <dbReference type="Pfam" id="PF04542"/>
    </source>
</evidence>
<evidence type="ECO:0000256" key="5">
    <source>
        <dbReference type="ARBA" id="ARBA00023163"/>
    </source>
</evidence>
<dbReference type="InterPro" id="IPR014284">
    <property type="entry name" value="RNA_pol_sigma-70_dom"/>
</dbReference>
<organism evidence="7 8">
    <name type="scientific">[Clostridium] clostridioforme 90A8</name>
    <dbReference type="NCBI Taxonomy" id="999408"/>
    <lineage>
        <taxon>Bacteria</taxon>
        <taxon>Bacillati</taxon>
        <taxon>Bacillota</taxon>
        <taxon>Clostridia</taxon>
        <taxon>Lachnospirales</taxon>
        <taxon>Lachnospiraceae</taxon>
        <taxon>Enterocloster</taxon>
    </lineage>
</organism>
<reference evidence="7 8" key="1">
    <citation type="submission" date="2013-01" db="EMBL/GenBank/DDBJ databases">
        <title>The Genome Sequence of Clostridium clostridioforme 90A8.</title>
        <authorList>
            <consortium name="The Broad Institute Genome Sequencing Platform"/>
            <person name="Earl A."/>
            <person name="Ward D."/>
            <person name="Feldgarden M."/>
            <person name="Gevers D."/>
            <person name="Courvalin P."/>
            <person name="Lambert T."/>
            <person name="Walker B."/>
            <person name="Young S.K."/>
            <person name="Zeng Q."/>
            <person name="Gargeya S."/>
            <person name="Fitzgerald M."/>
            <person name="Haas B."/>
            <person name="Abouelleil A."/>
            <person name="Alvarado L."/>
            <person name="Arachchi H.M."/>
            <person name="Berlin A.M."/>
            <person name="Chapman S.B."/>
            <person name="Dewar J."/>
            <person name="Goldberg J."/>
            <person name="Griggs A."/>
            <person name="Gujja S."/>
            <person name="Hansen M."/>
            <person name="Howarth C."/>
            <person name="Imamovic A."/>
            <person name="Larimer J."/>
            <person name="McCowan C."/>
            <person name="Murphy C."/>
            <person name="Neiman D."/>
            <person name="Pearson M."/>
            <person name="Priest M."/>
            <person name="Roberts A."/>
            <person name="Saif S."/>
            <person name="Shea T."/>
            <person name="Sisk P."/>
            <person name="Sykes S."/>
            <person name="Wortman J."/>
            <person name="Nusbaum C."/>
            <person name="Birren B."/>
        </authorList>
    </citation>
    <scope>NUCLEOTIDE SEQUENCE [LARGE SCALE GENOMIC DNA]</scope>
    <source>
        <strain evidence="7 8">90A8</strain>
    </source>
</reference>
<dbReference type="InterPro" id="IPR007627">
    <property type="entry name" value="RNA_pol_sigma70_r2"/>
</dbReference>
<dbReference type="PANTHER" id="PTHR43133">
    <property type="entry name" value="RNA POLYMERASE ECF-TYPE SIGMA FACTO"/>
    <property type="match status" value="1"/>
</dbReference>
<sequence length="159" mass="18314">MDSMEEIYKKHGKMIYGFLLTRTQDPGLAEELTQETFYQAVKHIGRYKGESGISTWLCAIAKNLWRDYLRRQKHHVPLEEADQVSVESAESQALCSWDNVQILSLIHSLEDPMREVMYLGLVGNLTFGQIGEIMGRSENWARATYYRGKERVVKEAGKI</sequence>
<keyword evidence="3" id="KW-0731">Sigma factor</keyword>
<dbReference type="RefSeq" id="WP_002595893.1">
    <property type="nucleotide sequence ID" value="NZ_KB851021.1"/>
</dbReference>
<dbReference type="Gene3D" id="1.10.10.10">
    <property type="entry name" value="Winged helix-like DNA-binding domain superfamily/Winged helix DNA-binding domain"/>
    <property type="match status" value="1"/>
</dbReference>
<dbReference type="InterPro" id="IPR013324">
    <property type="entry name" value="RNA_pol_sigma_r3/r4-like"/>
</dbReference>
<gene>
    <name evidence="7" type="ORF">HMPREF1090_02594</name>
</gene>
<dbReference type="GO" id="GO:0006352">
    <property type="term" value="P:DNA-templated transcription initiation"/>
    <property type="evidence" value="ECO:0007669"/>
    <property type="project" value="InterPro"/>
</dbReference>
<comment type="similarity">
    <text evidence="1">Belongs to the sigma-70 factor family. ECF subfamily.</text>
</comment>
<evidence type="ECO:0000256" key="2">
    <source>
        <dbReference type="ARBA" id="ARBA00023015"/>
    </source>
</evidence>
<dbReference type="SUPFAM" id="SSF88946">
    <property type="entry name" value="Sigma2 domain of RNA polymerase sigma factors"/>
    <property type="match status" value="1"/>
</dbReference>
<dbReference type="PATRIC" id="fig|999408.3.peg.2804"/>
<dbReference type="InterPro" id="IPR013325">
    <property type="entry name" value="RNA_pol_sigma_r2"/>
</dbReference>
<protein>
    <submittedName>
        <fullName evidence="7">Sigma-70 family RNA polymerase sigma factor</fullName>
    </submittedName>
</protein>
<name>A0A0E2HAD1_9FIRM</name>
<comment type="caution">
    <text evidence="7">The sequence shown here is derived from an EMBL/GenBank/DDBJ whole genome shotgun (WGS) entry which is preliminary data.</text>
</comment>
<evidence type="ECO:0000313" key="8">
    <source>
        <dbReference type="Proteomes" id="UP000013085"/>
    </source>
</evidence>
<dbReference type="Gene3D" id="1.10.1740.10">
    <property type="match status" value="1"/>
</dbReference>
<keyword evidence="4" id="KW-0238">DNA-binding</keyword>
<dbReference type="PANTHER" id="PTHR43133:SF52">
    <property type="entry name" value="ECF RNA POLYMERASE SIGMA FACTOR SIGL"/>
    <property type="match status" value="1"/>
</dbReference>
<keyword evidence="5" id="KW-0804">Transcription</keyword>
<evidence type="ECO:0000256" key="4">
    <source>
        <dbReference type="ARBA" id="ARBA00023125"/>
    </source>
</evidence>
<feature type="domain" description="RNA polymerase sigma-70 region 2" evidence="6">
    <location>
        <begin position="7"/>
        <end position="73"/>
    </location>
</feature>